<feature type="domain" description="Tudor" evidence="4">
    <location>
        <begin position="914"/>
        <end position="974"/>
    </location>
</feature>
<dbReference type="GO" id="GO:0030719">
    <property type="term" value="P:P granule organization"/>
    <property type="evidence" value="ECO:0007669"/>
    <property type="project" value="TreeGrafter"/>
</dbReference>
<dbReference type="GO" id="GO:0034587">
    <property type="term" value="P:piRNA processing"/>
    <property type="evidence" value="ECO:0007669"/>
    <property type="project" value="TreeGrafter"/>
</dbReference>
<dbReference type="SMART" id="SM00333">
    <property type="entry name" value="TUDOR"/>
    <property type="match status" value="2"/>
</dbReference>
<dbReference type="CDD" id="cd20379">
    <property type="entry name" value="Tudor_dTUD-like"/>
    <property type="match status" value="1"/>
</dbReference>
<feature type="compositionally biased region" description="Polar residues" evidence="2">
    <location>
        <begin position="626"/>
        <end position="636"/>
    </location>
</feature>
<feature type="compositionally biased region" description="Polar residues" evidence="2">
    <location>
        <begin position="803"/>
        <end position="836"/>
    </location>
</feature>
<dbReference type="PANTHER" id="PTHR22948">
    <property type="entry name" value="TUDOR DOMAIN CONTAINING PROTEIN"/>
    <property type="match status" value="1"/>
</dbReference>
<feature type="compositionally biased region" description="Polar residues" evidence="2">
    <location>
        <begin position="520"/>
        <end position="533"/>
    </location>
</feature>
<protein>
    <recommendedName>
        <fullName evidence="7">Tudor domain-containing protein</fullName>
    </recommendedName>
</protein>
<evidence type="ECO:0000256" key="1">
    <source>
        <dbReference type="PROSITE-ProRule" id="PRU00723"/>
    </source>
</evidence>
<accession>A0A9N9ZZQ7</accession>
<dbReference type="Proteomes" id="UP001152759">
    <property type="component" value="Chromosome 1"/>
</dbReference>
<organism evidence="5 6">
    <name type="scientific">Bemisia tabaci</name>
    <name type="common">Sweetpotato whitefly</name>
    <name type="synonym">Aleurodes tabaci</name>
    <dbReference type="NCBI Taxonomy" id="7038"/>
    <lineage>
        <taxon>Eukaryota</taxon>
        <taxon>Metazoa</taxon>
        <taxon>Ecdysozoa</taxon>
        <taxon>Arthropoda</taxon>
        <taxon>Hexapoda</taxon>
        <taxon>Insecta</taxon>
        <taxon>Pterygota</taxon>
        <taxon>Neoptera</taxon>
        <taxon>Paraneoptera</taxon>
        <taxon>Hemiptera</taxon>
        <taxon>Sternorrhyncha</taxon>
        <taxon>Aleyrodoidea</taxon>
        <taxon>Aleyrodidae</taxon>
        <taxon>Aleyrodinae</taxon>
        <taxon>Bemisia</taxon>
    </lineage>
</organism>
<sequence>MGHQSRSRIMEDDIILKLQAVVDECDAAFRKIESLKQQCTHFLTDCSEVGQSVFSQHNYTKIDEQLSKVLSHFEQIKSTDLCLKDEVFSYAIPHHPKDSSSADPNNCPLYDMEYVTGEKPWLFMLKYIKDDRWRILKRALMKNLSENSLQPYGRTPEHGSHVLFCERNRVSRGLVLQILPPQADGIESVKLLDVDTNAIKFVQSNQLYHVNLIAASVHSQILHCCLENESNPAMWPGELNNIFADALRGSLLRVRLLGKHIEDDIETTFVPTYSVRILALKTDDNVVIDINEWILNHVFPALVQSKGSFQCIDLKIFDPYRYCLSDSEAEEILKGDSDDCLADFDDYQIDTMSVTSEVTNQSVFTHNRTSTPVSFGQSQKIGSLSPHAPVFTCFGTSTKSSSVETDNNVDTKSAPTVTKPASEVPKPEPTYTEPASVITKPSSSEDIDTSSVASSIISEASDGTVRSVISSLSSADVKDVTLAALLDSVPDVSNILSHVFSKDNCHDIDEDIQDEEASAPASQHETQISSQVVSERDNVERNSPIPVDPADVITANKEQPVTKPHSVQIEPKERQTKTTVKSHTAPLKSSQPSQQSSTSFTNDPLLFSRPPSTAPPTSYPPGFGTTRPQYHQSQYHQGPPPHSMVRPPIYGSYQGASIYMSGQYQSPMFYNYNQTAPPQFNMNYYAQQPRFNPPPMINPQQVFNPMINSVQISQHPPISAAQQSTYQHLAQLPIVPVASSQNSQPSNSSGSNVIASEMTNTKINRKAKVMEKVKETISCKNSNDSNSSKDSLNSVESKGKDTPNPSRNSSLEPTKKPSWSVNDLGNSSKDPSTSTISKPLSTIVPTFYIPASKDCIPKDTTLSGILTYYVSPQSFYIRLNNEKSQDGDRLTQEMADYYSDPKNIIEFMSKDEAKSALGDYAACLWSTDCKWYRVELQDWNVDSESVRVFYIDYGNYENAHWTSLQPLTKKFAKPEKLAIKCALGRVRPVTSSGWEIPVHDFIKSLYRPEWNVLIKVEDTYNSEIFETMIVDLAYPQQYENKTIRDLLIENNHACLEESEVTFYEKWKPMEEDFNSVRNSYEIDDDDAVQAIAGYKPTDDSRICKFYAEKGFCWKQEKCNKEHSLVDPDVFTTDKIPVFSSAFNQLEPPLRNSEWKVKVNDVVSLNRFYAHLPSHMTRLHLGEGVHMDLSNLHGELNNPTHARCFKRVTIKPAPGELVLAKHDDYWYRARVQFSDENNGNSFKVFFVDCGTTADVSLVDLRQMDAAFLKLPFQAVLCIITNIIPMEGLSQQDRDNGVAFLDGLLADGKPLVKVIGSEPGDILTLEVLVKTKDKDVGDAMIEAGFCDFKEIVPSKSSSSKVPIPG</sequence>
<feature type="region of interest" description="Disordered" evidence="2">
    <location>
        <begin position="398"/>
        <end position="447"/>
    </location>
</feature>
<dbReference type="GO" id="GO:0043186">
    <property type="term" value="C:P granule"/>
    <property type="evidence" value="ECO:0007669"/>
    <property type="project" value="TreeGrafter"/>
</dbReference>
<dbReference type="PROSITE" id="PS50304">
    <property type="entry name" value="TUDOR"/>
    <property type="match status" value="2"/>
</dbReference>
<keyword evidence="1" id="KW-0863">Zinc-finger</keyword>
<feature type="zinc finger region" description="C3H1-type" evidence="1">
    <location>
        <begin position="1097"/>
        <end position="1125"/>
    </location>
</feature>
<name>A0A9N9ZZQ7_BEMTA</name>
<dbReference type="InterPro" id="IPR002999">
    <property type="entry name" value="Tudor"/>
</dbReference>
<feature type="compositionally biased region" description="Low complexity" evidence="2">
    <location>
        <begin position="589"/>
        <end position="599"/>
    </location>
</feature>
<dbReference type="GO" id="GO:0008270">
    <property type="term" value="F:zinc ion binding"/>
    <property type="evidence" value="ECO:0007669"/>
    <property type="project" value="UniProtKB-KW"/>
</dbReference>
<evidence type="ECO:0000313" key="5">
    <source>
        <dbReference type="EMBL" id="CAH0381178.1"/>
    </source>
</evidence>
<dbReference type="InterPro" id="IPR000571">
    <property type="entry name" value="Znf_CCCH"/>
</dbReference>
<feature type="compositionally biased region" description="Low complexity" evidence="2">
    <location>
        <begin position="739"/>
        <end position="752"/>
    </location>
</feature>
<feature type="region of interest" description="Disordered" evidence="2">
    <location>
        <begin position="515"/>
        <end position="641"/>
    </location>
</feature>
<dbReference type="SUPFAM" id="SSF63748">
    <property type="entry name" value="Tudor/PWWP/MBT"/>
    <property type="match status" value="2"/>
</dbReference>
<evidence type="ECO:0000313" key="6">
    <source>
        <dbReference type="Proteomes" id="UP001152759"/>
    </source>
</evidence>
<keyword evidence="1" id="KW-0862">Zinc</keyword>
<dbReference type="PANTHER" id="PTHR22948:SF29">
    <property type="entry name" value="FI02030P-RELATED"/>
    <property type="match status" value="1"/>
</dbReference>
<dbReference type="InterPro" id="IPR050621">
    <property type="entry name" value="Tudor_domain_containing"/>
</dbReference>
<keyword evidence="6" id="KW-1185">Reference proteome</keyword>
<evidence type="ECO:0008006" key="7">
    <source>
        <dbReference type="Google" id="ProtNLM"/>
    </source>
</evidence>
<evidence type="ECO:0000259" key="4">
    <source>
        <dbReference type="PROSITE" id="PS50304"/>
    </source>
</evidence>
<dbReference type="EMBL" id="OU963862">
    <property type="protein sequence ID" value="CAH0381178.1"/>
    <property type="molecule type" value="Genomic_DNA"/>
</dbReference>
<evidence type="ECO:0000256" key="2">
    <source>
        <dbReference type="SAM" id="MobiDB-lite"/>
    </source>
</evidence>
<dbReference type="KEGG" id="btab:109041233"/>
<feature type="domain" description="C3H1-type" evidence="3">
    <location>
        <begin position="1097"/>
        <end position="1125"/>
    </location>
</feature>
<dbReference type="GO" id="GO:0007283">
    <property type="term" value="P:spermatogenesis"/>
    <property type="evidence" value="ECO:0007669"/>
    <property type="project" value="TreeGrafter"/>
</dbReference>
<dbReference type="Gene3D" id="2.30.30.140">
    <property type="match status" value="2"/>
</dbReference>
<dbReference type="Gene3D" id="2.40.50.90">
    <property type="match status" value="2"/>
</dbReference>
<dbReference type="InterPro" id="IPR035437">
    <property type="entry name" value="SNase_OB-fold_sf"/>
</dbReference>
<feature type="region of interest" description="Disordered" evidence="2">
    <location>
        <begin position="738"/>
        <end position="759"/>
    </location>
</feature>
<feature type="compositionally biased region" description="Polar residues" evidence="2">
    <location>
        <begin position="398"/>
        <end position="416"/>
    </location>
</feature>
<evidence type="ECO:0000259" key="3">
    <source>
        <dbReference type="PROSITE" id="PS50103"/>
    </source>
</evidence>
<reference evidence="5" key="1">
    <citation type="submission" date="2021-12" db="EMBL/GenBank/DDBJ databases">
        <authorList>
            <person name="King R."/>
        </authorList>
    </citation>
    <scope>NUCLEOTIDE SEQUENCE</scope>
</reference>
<feature type="compositionally biased region" description="Low complexity" evidence="2">
    <location>
        <begin position="778"/>
        <end position="794"/>
    </location>
</feature>
<proteinExistence type="predicted"/>
<gene>
    <name evidence="5" type="ORF">BEMITA_LOCUS851</name>
</gene>
<keyword evidence="1" id="KW-0479">Metal-binding</keyword>
<feature type="domain" description="Tudor" evidence="4">
    <location>
        <begin position="1208"/>
        <end position="1269"/>
    </location>
</feature>
<feature type="region of interest" description="Disordered" evidence="2">
    <location>
        <begin position="777"/>
        <end position="836"/>
    </location>
</feature>
<dbReference type="Pfam" id="PF00567">
    <property type="entry name" value="TUDOR"/>
    <property type="match status" value="2"/>
</dbReference>
<dbReference type="PROSITE" id="PS50103">
    <property type="entry name" value="ZF_C3H1"/>
    <property type="match status" value="1"/>
</dbReference>